<evidence type="ECO:0000256" key="5">
    <source>
        <dbReference type="SAM" id="MobiDB-lite"/>
    </source>
</evidence>
<name>A0ABU1FED4_9RHOB</name>
<gene>
    <name evidence="6" type="ORF">RGD00_21695</name>
</gene>
<dbReference type="SMART" id="SM00411">
    <property type="entry name" value="BHL"/>
    <property type="match status" value="1"/>
</dbReference>
<dbReference type="EMBL" id="JAVKPH010000054">
    <property type="protein sequence ID" value="MDR5655226.1"/>
    <property type="molecule type" value="Genomic_DNA"/>
</dbReference>
<dbReference type="GO" id="GO:0003677">
    <property type="term" value="F:DNA binding"/>
    <property type="evidence" value="ECO:0007669"/>
    <property type="project" value="UniProtKB-KW"/>
</dbReference>
<evidence type="ECO:0000256" key="4">
    <source>
        <dbReference type="RuleBase" id="RU003939"/>
    </source>
</evidence>
<dbReference type="Pfam" id="PF00216">
    <property type="entry name" value="Bac_DNA_binding"/>
    <property type="match status" value="1"/>
</dbReference>
<comment type="caution">
    <text evidence="6">The sequence shown here is derived from an EMBL/GenBank/DDBJ whole genome shotgun (WGS) entry which is preliminary data.</text>
</comment>
<comment type="similarity">
    <text evidence="1 4">Belongs to the bacterial histone-like protein family.</text>
</comment>
<accession>A0ABU1FED4</accession>
<reference evidence="6 7" key="1">
    <citation type="submission" date="2023-09" db="EMBL/GenBank/DDBJ databases">
        <title>Xinfangfangia sedmenti sp. nov., isolated the sedment.</title>
        <authorList>
            <person name="Xu L."/>
        </authorList>
    </citation>
    <scope>NUCLEOTIDE SEQUENCE [LARGE SCALE GENOMIC DNA]</scope>
    <source>
        <strain evidence="6 7">LG-4</strain>
    </source>
</reference>
<evidence type="ECO:0000313" key="7">
    <source>
        <dbReference type="Proteomes" id="UP001247754"/>
    </source>
</evidence>
<evidence type="ECO:0000256" key="1">
    <source>
        <dbReference type="ARBA" id="ARBA00010529"/>
    </source>
</evidence>
<feature type="region of interest" description="Disordered" evidence="5">
    <location>
        <begin position="63"/>
        <end position="90"/>
    </location>
</feature>
<dbReference type="InterPro" id="IPR020816">
    <property type="entry name" value="Histone-like_DNA-bd_CS"/>
</dbReference>
<organism evidence="6 7">
    <name type="scientific">Ruixingdingia sedimenti</name>
    <dbReference type="NCBI Taxonomy" id="3073604"/>
    <lineage>
        <taxon>Bacteria</taxon>
        <taxon>Pseudomonadati</taxon>
        <taxon>Pseudomonadota</taxon>
        <taxon>Alphaproteobacteria</taxon>
        <taxon>Rhodobacterales</taxon>
        <taxon>Paracoccaceae</taxon>
        <taxon>Ruixingdingia</taxon>
    </lineage>
</organism>
<evidence type="ECO:0000256" key="3">
    <source>
        <dbReference type="ARBA" id="ARBA00023125"/>
    </source>
</evidence>
<proteinExistence type="inferred from homology"/>
<dbReference type="InterPro" id="IPR000119">
    <property type="entry name" value="Hist_DNA-bd"/>
</dbReference>
<evidence type="ECO:0000256" key="2">
    <source>
        <dbReference type="ARBA" id="ARBA00023067"/>
    </source>
</evidence>
<dbReference type="PANTHER" id="PTHR33175">
    <property type="entry name" value="DNA-BINDING PROTEIN HU"/>
    <property type="match status" value="1"/>
</dbReference>
<evidence type="ECO:0000313" key="6">
    <source>
        <dbReference type="EMBL" id="MDR5655226.1"/>
    </source>
</evidence>
<dbReference type="PANTHER" id="PTHR33175:SF3">
    <property type="entry name" value="DNA-BINDING PROTEIN HU-BETA"/>
    <property type="match status" value="1"/>
</dbReference>
<dbReference type="InterPro" id="IPR010992">
    <property type="entry name" value="IHF-like_DNA-bd_dom_sf"/>
</dbReference>
<dbReference type="PROSITE" id="PS00045">
    <property type="entry name" value="HISTONE_LIKE"/>
    <property type="match status" value="1"/>
</dbReference>
<dbReference type="CDD" id="cd13831">
    <property type="entry name" value="HU"/>
    <property type="match status" value="1"/>
</dbReference>
<keyword evidence="7" id="KW-1185">Reference proteome</keyword>
<dbReference type="Gene3D" id="4.10.520.10">
    <property type="entry name" value="IHF-like DNA-binding proteins"/>
    <property type="match status" value="1"/>
</dbReference>
<keyword evidence="2" id="KW-0226">DNA condensation</keyword>
<sequence length="90" mass="9633">MSKTVSKSDLARAVAEEMGWNITVTTRAVDALFARIKAEAEAGNSVNIAGFGRFREKVRAARTARNPQTGAPVEVAESRAVSFKPAKPKS</sequence>
<dbReference type="Proteomes" id="UP001247754">
    <property type="component" value="Unassembled WGS sequence"/>
</dbReference>
<protein>
    <submittedName>
        <fullName evidence="6">HU family DNA-binding protein</fullName>
    </submittedName>
</protein>
<keyword evidence="3 6" id="KW-0238">DNA-binding</keyword>
<dbReference type="SUPFAM" id="SSF47729">
    <property type="entry name" value="IHF-like DNA-binding proteins"/>
    <property type="match status" value="1"/>
</dbReference>
<dbReference type="RefSeq" id="WP_310459333.1">
    <property type="nucleotide sequence ID" value="NZ_JAVKPH010000054.1"/>
</dbReference>
<dbReference type="PRINTS" id="PR01727">
    <property type="entry name" value="DNABINDINGHU"/>
</dbReference>